<keyword evidence="5" id="KW-0408">Iron</keyword>
<evidence type="ECO:0000256" key="3">
    <source>
        <dbReference type="ARBA" id="ARBA00022723"/>
    </source>
</evidence>
<dbReference type="SUPFAM" id="SSF54862">
    <property type="entry name" value="4Fe-4S ferredoxins"/>
    <property type="match status" value="1"/>
</dbReference>
<feature type="transmembrane region" description="Helical" evidence="7">
    <location>
        <begin position="151"/>
        <end position="167"/>
    </location>
</feature>
<proteinExistence type="predicted"/>
<evidence type="ECO:0000313" key="10">
    <source>
        <dbReference type="Proteomes" id="UP000001017"/>
    </source>
</evidence>
<dbReference type="GO" id="GO:0051539">
    <property type="term" value="F:4 iron, 4 sulfur cluster binding"/>
    <property type="evidence" value="ECO:0007669"/>
    <property type="project" value="UniProtKB-KW"/>
</dbReference>
<dbReference type="HOGENOM" id="CLU_022113_0_0_2"/>
<keyword evidence="2" id="KW-0004">4Fe-4S</keyword>
<feature type="domain" description="4Fe-4S ferredoxin-type" evidence="8">
    <location>
        <begin position="556"/>
        <end position="588"/>
    </location>
</feature>
<dbReference type="InterPro" id="IPR051684">
    <property type="entry name" value="Electron_Trans/Redox"/>
</dbReference>
<dbReference type="STRING" id="273116.gene:9381143"/>
<keyword evidence="7" id="KW-0472">Membrane</keyword>
<reference evidence="9 10" key="2">
    <citation type="journal article" date="2000" name="Proc. Natl. Acad. Sci. U.S.A.">
        <title>Archaeal adaptation to higher temperatures revealed by genomic sequence of Thermoplasma volcanium.</title>
        <authorList>
            <person name="Kawashima T."/>
            <person name="Amano N."/>
            <person name="Koike H."/>
            <person name="Makino S."/>
            <person name="Higuchi S."/>
            <person name="Kawashima-Ohya Y."/>
            <person name="Watanabe K."/>
            <person name="Yamazaki M."/>
            <person name="Kanehori K."/>
            <person name="Kawamoto T."/>
            <person name="Nunoshiba T."/>
            <person name="Yamamoto Y."/>
            <person name="Aramaki H."/>
            <person name="Makino K."/>
            <person name="Suzuki M."/>
        </authorList>
    </citation>
    <scope>NUCLEOTIDE SEQUENCE [LARGE SCALE GENOMIC DNA]</scope>
    <source>
        <strain evidence="10">ATCC 51530 / DSM 4299 / JCM 9571 / NBRC 15438 / GSS1</strain>
    </source>
</reference>
<dbReference type="KEGG" id="tvo:TVG0357232"/>
<evidence type="ECO:0000256" key="2">
    <source>
        <dbReference type="ARBA" id="ARBA00022485"/>
    </source>
</evidence>
<dbReference type="GO" id="GO:0005886">
    <property type="term" value="C:plasma membrane"/>
    <property type="evidence" value="ECO:0007669"/>
    <property type="project" value="TreeGrafter"/>
</dbReference>
<dbReference type="PANTHER" id="PTHR30176">
    <property type="entry name" value="FERREDOXIN-TYPE PROTEIN NAPH"/>
    <property type="match status" value="1"/>
</dbReference>
<keyword evidence="3" id="KW-0479">Metal-binding</keyword>
<evidence type="ECO:0000256" key="5">
    <source>
        <dbReference type="ARBA" id="ARBA00023004"/>
    </source>
</evidence>
<feature type="transmembrane region" description="Helical" evidence="7">
    <location>
        <begin position="207"/>
        <end position="229"/>
    </location>
</feature>
<evidence type="ECO:0000256" key="6">
    <source>
        <dbReference type="ARBA" id="ARBA00023014"/>
    </source>
</evidence>
<dbReference type="EMBL" id="BA000011">
    <property type="protein sequence ID" value="BAB59508.1"/>
    <property type="molecule type" value="Genomic_DNA"/>
</dbReference>
<protein>
    <recommendedName>
        <fullName evidence="8">4Fe-4S ferredoxin-type domain-containing protein</fullName>
    </recommendedName>
</protein>
<keyword evidence="4" id="KW-0249">Electron transport</keyword>
<evidence type="ECO:0000256" key="7">
    <source>
        <dbReference type="SAM" id="Phobius"/>
    </source>
</evidence>
<reference evidence="9 10" key="1">
    <citation type="journal article" date="1999" name="Proc. Jpn. Acad.">
        <title>Determination of the complete genomic DNA sequence of Thermoplasma volvanium GSS1.</title>
        <authorList>
            <person name="Kawashima T."/>
            <person name="Yamamoto Y."/>
            <person name="Aramaki H."/>
            <person name="Nunoshiba T."/>
            <person name="Kawamoto T."/>
            <person name="Watanabe K."/>
            <person name="Yamazaki M."/>
            <person name="Kanehori K."/>
            <person name="Amano N."/>
            <person name="Ohya Y."/>
            <person name="Makino K."/>
            <person name="Suzuki M."/>
        </authorList>
    </citation>
    <scope>NUCLEOTIDE SEQUENCE [LARGE SCALE GENOMIC DNA]</scope>
    <source>
        <strain evidence="10">ATCC 51530 / DSM 4299 / JCM 9571 / NBRC 15438 / GSS1</strain>
    </source>
</reference>
<keyword evidence="7" id="KW-0812">Transmembrane</keyword>
<feature type="transmembrane region" description="Helical" evidence="7">
    <location>
        <begin position="20"/>
        <end position="40"/>
    </location>
</feature>
<keyword evidence="1" id="KW-0813">Transport</keyword>
<feature type="transmembrane region" description="Helical" evidence="7">
    <location>
        <begin position="81"/>
        <end position="104"/>
    </location>
</feature>
<dbReference type="PANTHER" id="PTHR30176:SF3">
    <property type="entry name" value="FERREDOXIN-TYPE PROTEIN NAPH"/>
    <property type="match status" value="1"/>
</dbReference>
<gene>
    <name evidence="9" type="ORF">TVG0357232</name>
</gene>
<evidence type="ECO:0000313" key="9">
    <source>
        <dbReference type="EMBL" id="BAB59508.1"/>
    </source>
</evidence>
<dbReference type="Proteomes" id="UP000001017">
    <property type="component" value="Chromosome"/>
</dbReference>
<dbReference type="AlphaFoldDB" id="Q97BT9"/>
<feature type="transmembrane region" description="Helical" evidence="7">
    <location>
        <begin position="325"/>
        <end position="351"/>
    </location>
</feature>
<evidence type="ECO:0000256" key="4">
    <source>
        <dbReference type="ARBA" id="ARBA00022982"/>
    </source>
</evidence>
<dbReference type="Gene3D" id="3.30.70.20">
    <property type="match status" value="1"/>
</dbReference>
<dbReference type="PaxDb" id="273116-14324581"/>
<dbReference type="PROSITE" id="PS51379">
    <property type="entry name" value="4FE4S_FER_2"/>
    <property type="match status" value="2"/>
</dbReference>
<feature type="transmembrane region" description="Helical" evidence="7">
    <location>
        <begin position="52"/>
        <end position="69"/>
    </location>
</feature>
<evidence type="ECO:0000256" key="1">
    <source>
        <dbReference type="ARBA" id="ARBA00022448"/>
    </source>
</evidence>
<feature type="transmembrane region" description="Helical" evidence="7">
    <location>
        <begin position="235"/>
        <end position="253"/>
    </location>
</feature>
<feature type="domain" description="4Fe-4S ferredoxin-type" evidence="8">
    <location>
        <begin position="591"/>
        <end position="620"/>
    </location>
</feature>
<evidence type="ECO:0000259" key="8">
    <source>
        <dbReference type="PROSITE" id="PS51379"/>
    </source>
</evidence>
<organism evidence="9 10">
    <name type="scientific">Thermoplasma volcanium (strain ATCC 51530 / DSM 4299 / JCM 9571 / NBRC 15438 / GSS1)</name>
    <dbReference type="NCBI Taxonomy" id="273116"/>
    <lineage>
        <taxon>Archaea</taxon>
        <taxon>Methanobacteriati</taxon>
        <taxon>Thermoplasmatota</taxon>
        <taxon>Thermoplasmata</taxon>
        <taxon>Thermoplasmatales</taxon>
        <taxon>Thermoplasmataceae</taxon>
        <taxon>Thermoplasma</taxon>
    </lineage>
</organism>
<dbReference type="InterPro" id="IPR017896">
    <property type="entry name" value="4Fe4S_Fe-S-bd"/>
</dbReference>
<feature type="transmembrane region" description="Helical" evidence="7">
    <location>
        <begin position="363"/>
        <end position="383"/>
    </location>
</feature>
<dbReference type="GO" id="GO:0046872">
    <property type="term" value="F:metal ion binding"/>
    <property type="evidence" value="ECO:0007669"/>
    <property type="project" value="UniProtKB-KW"/>
</dbReference>
<feature type="transmembrane region" description="Helical" evidence="7">
    <location>
        <begin position="470"/>
        <end position="490"/>
    </location>
</feature>
<name>Q97BT9_THEVO</name>
<keyword evidence="7" id="KW-1133">Transmembrane helix</keyword>
<accession>Q97BT9</accession>
<feature type="transmembrane region" description="Helical" evidence="7">
    <location>
        <begin position="110"/>
        <end position="130"/>
    </location>
</feature>
<feature type="transmembrane region" description="Helical" evidence="7">
    <location>
        <begin position="173"/>
        <end position="195"/>
    </location>
</feature>
<keyword evidence="6" id="KW-0411">Iron-sulfur</keyword>
<feature type="transmembrane region" description="Helical" evidence="7">
    <location>
        <begin position="274"/>
        <end position="294"/>
    </location>
</feature>
<feature type="transmembrane region" description="Helical" evidence="7">
    <location>
        <begin position="510"/>
        <end position="530"/>
    </location>
</feature>
<feature type="transmembrane region" description="Helical" evidence="7">
    <location>
        <begin position="403"/>
        <end position="425"/>
    </location>
</feature>
<sequence length="649" mass="73709">MSFVLIYFIRISHLKGTLSYFELFILAMMASMFFSLILLFSWPLTFKLVEDAIDISMLAMGLILVYYVSRTGNKSDLKFKSIHILPLLVVFNEVLMSIFLYQALYHREPITINNLLSVFSASISSYLFILPMEIEMIFSILFLENDRLKKIAFSSIAGISLFNPAIVPSRALFLSGTIYSAISMVIFMIIIFEEIARRFDTMNYGRIRMLVILFLIFTLSSAGILLGDIYVKSQYYWLLAVSMLSGMYYYLYYLNSTLLRNGKPGWVNNRYNMFYVLGLSFASEWLISAAIEFISSSSVRGTLGFLTSFGIEQASSLSQYLVYGLYVFGSVTNNYVFLLVMGSEMIALVIFRMRSLKWREKKWNLAMAIAAYALYTIFWPNFAPASYYSKVPLWGNVGSLGPVYPGILLALIGSYVLYAILALLFGRRSYCSTLCPSAVMYGGTLGQAMIKYNYTAPLSRKNIGSRFKGYLYPIITSSWILILIASYISYRISVTGNDAVSIYGIDPAIFYSYIVWNVMWYLFFISIPLIGMSPCRRYGWCTTGTFVGFFSKIGFFRLKVRDPSICLKCETKACATACEVGAGDLPGQFIKQGYFKSAKCVGSGSCVIACPYNNIYFYDIRSFISDRLSKFRKKEEGETHLDLSVDRIR</sequence>
<dbReference type="eggNOG" id="arCOG03697">
    <property type="taxonomic scope" value="Archaea"/>
</dbReference>
<keyword evidence="10" id="KW-1185">Reference proteome</keyword>